<keyword evidence="7" id="KW-0175">Coiled coil</keyword>
<feature type="coiled-coil region" evidence="7">
    <location>
        <begin position="70"/>
        <end position="130"/>
    </location>
</feature>
<evidence type="ECO:0000259" key="8">
    <source>
        <dbReference type="PROSITE" id="PS51831"/>
    </source>
</evidence>
<evidence type="ECO:0000256" key="4">
    <source>
        <dbReference type="ARBA" id="ARBA00022884"/>
    </source>
</evidence>
<evidence type="ECO:0000313" key="10">
    <source>
        <dbReference type="Proteomes" id="UP000315349"/>
    </source>
</evidence>
<keyword evidence="2 5" id="KW-0255">Endonuclease</keyword>
<dbReference type="GO" id="GO:0016787">
    <property type="term" value="F:hydrolase activity"/>
    <property type="evidence" value="ECO:0007669"/>
    <property type="project" value="UniProtKB-KW"/>
</dbReference>
<dbReference type="PANTHER" id="PTHR12826:SF15">
    <property type="entry name" value="RIBONUCLEASE Y"/>
    <property type="match status" value="1"/>
</dbReference>
<dbReference type="Pfam" id="PF00013">
    <property type="entry name" value="KH_1"/>
    <property type="match status" value="1"/>
</dbReference>
<dbReference type="GO" id="GO:0006402">
    <property type="term" value="P:mRNA catabolic process"/>
    <property type="evidence" value="ECO:0007669"/>
    <property type="project" value="UniProtKB-UniRule"/>
</dbReference>
<dbReference type="InterPro" id="IPR004088">
    <property type="entry name" value="KH_dom_type_1"/>
</dbReference>
<name>A0A518GQU3_9PLAN</name>
<dbReference type="AlphaFoldDB" id="A0A518GQU3"/>
<sequence length="546" mass="61459">MIVFGSLQTDPIRFSANFIQEFICQPTKFKGCQVEIVIAGILGLLLGAAAGYFAERIVRGTAFKTRAEIVAQAERDAENVRKAAELSAKEELLKRREELDRELSAQRDELRQLERALDKKEATIRDRQDEFAKRERMLETTQTKLAERAKVVEARDREVEKILRQEQEQLYKISGLDRESAVRMLLDQLERELKNETGALVMKHEAEVKAQSEKQAREIIGMAIQRYASAHTSESTVSTIDIPNDEMKGRIIGREGRNIRAFEKATGVDVIVDDTPGVVVVSAFDSVRRETAKLALIKLIQDGRMHPTRIDEIVLETQKEMEEYILRQGAEAAQEATIPNLHEKLLALMGRLHFRTSYSQNVLRHSIEVSALTGMMAEQLGLDGNLARRCGFLHDIGKAADHEMEGGHPAVGAELLKRYGERPEVIHAARGHHDDIRPDYIYTVLVAAADACSASRPGARRESLERYVKRLEELESIACGFPGVEQAYAVQAGREIRVIVNPQDVNDREAARLCRDLATAIEQSLTYPGEVKVTVLRETRVIEYAR</sequence>
<dbReference type="GO" id="GO:0003723">
    <property type="term" value="F:RNA binding"/>
    <property type="evidence" value="ECO:0007669"/>
    <property type="project" value="UniProtKB-UniRule"/>
</dbReference>
<evidence type="ECO:0000313" key="9">
    <source>
        <dbReference type="EMBL" id="QDV30901.1"/>
    </source>
</evidence>
<evidence type="ECO:0000256" key="3">
    <source>
        <dbReference type="ARBA" id="ARBA00022801"/>
    </source>
</evidence>
<keyword evidence="3 5" id="KW-0378">Hydrolase</keyword>
<dbReference type="EMBL" id="CP036299">
    <property type="protein sequence ID" value="QDV30901.1"/>
    <property type="molecule type" value="Genomic_DNA"/>
</dbReference>
<evidence type="ECO:0000256" key="2">
    <source>
        <dbReference type="ARBA" id="ARBA00022759"/>
    </source>
</evidence>
<dbReference type="InterPro" id="IPR004087">
    <property type="entry name" value="KH_dom"/>
</dbReference>
<dbReference type="InterPro" id="IPR003607">
    <property type="entry name" value="HD/PDEase_dom"/>
</dbReference>
<dbReference type="SUPFAM" id="SSF54791">
    <property type="entry name" value="Eukaryotic type KH-domain (KH-domain type I)"/>
    <property type="match status" value="1"/>
</dbReference>
<dbReference type="Gene3D" id="1.10.3210.10">
    <property type="entry name" value="Hypothetical protein af1432"/>
    <property type="match status" value="1"/>
</dbReference>
<dbReference type="FunFam" id="1.10.3210.10:FF:000022">
    <property type="entry name" value="Ribonuclease Y"/>
    <property type="match status" value="1"/>
</dbReference>
<evidence type="ECO:0000256" key="5">
    <source>
        <dbReference type="HAMAP-Rule" id="MF_00335"/>
    </source>
</evidence>
<dbReference type="NCBIfam" id="TIGR03319">
    <property type="entry name" value="RNase_Y"/>
    <property type="match status" value="1"/>
</dbReference>
<evidence type="ECO:0000256" key="1">
    <source>
        <dbReference type="ARBA" id="ARBA00022722"/>
    </source>
</evidence>
<dbReference type="Pfam" id="PF12072">
    <property type="entry name" value="RNase_Y_N"/>
    <property type="match status" value="1"/>
</dbReference>
<feature type="transmembrane region" description="Helical" evidence="5">
    <location>
        <begin position="36"/>
        <end position="54"/>
    </location>
</feature>
<dbReference type="InterPro" id="IPR022711">
    <property type="entry name" value="RNase_Y_N"/>
</dbReference>
<proteinExistence type="inferred from homology"/>
<dbReference type="GO" id="GO:0005886">
    <property type="term" value="C:plasma membrane"/>
    <property type="evidence" value="ECO:0007669"/>
    <property type="project" value="UniProtKB-SubCell"/>
</dbReference>
<protein>
    <recommendedName>
        <fullName evidence="5 6">Ribonuclease Y</fullName>
        <shortName evidence="5">RNase Y</shortName>
        <ecNumber evidence="5 6">3.1.-.-</ecNumber>
    </recommendedName>
</protein>
<comment type="function">
    <text evidence="5">Endoribonuclease that initiates mRNA decay.</text>
</comment>
<dbReference type="KEGG" id="peh:Spb1_28370"/>
<gene>
    <name evidence="5 9" type="primary">rny</name>
    <name evidence="9" type="ORF">Spb1_28370</name>
</gene>
<keyword evidence="5" id="KW-0812">Transmembrane</keyword>
<dbReference type="PROSITE" id="PS50084">
    <property type="entry name" value="KH_TYPE_1"/>
    <property type="match status" value="1"/>
</dbReference>
<dbReference type="NCBIfam" id="TIGR00277">
    <property type="entry name" value="HDIG"/>
    <property type="match status" value="1"/>
</dbReference>
<comment type="similarity">
    <text evidence="5">Belongs to the RNase Y family.</text>
</comment>
<dbReference type="InterPro" id="IPR006674">
    <property type="entry name" value="HD_domain"/>
</dbReference>
<keyword evidence="5" id="KW-1003">Cell membrane</keyword>
<evidence type="ECO:0000256" key="6">
    <source>
        <dbReference type="NCBIfam" id="TIGR03319"/>
    </source>
</evidence>
<keyword evidence="4 5" id="KW-0694">RNA-binding</keyword>
<keyword evidence="5" id="KW-0472">Membrane</keyword>
<dbReference type="GO" id="GO:0004521">
    <property type="term" value="F:RNA endonuclease activity"/>
    <property type="evidence" value="ECO:0007669"/>
    <property type="project" value="UniProtKB-UniRule"/>
</dbReference>
<dbReference type="SMART" id="SM00471">
    <property type="entry name" value="HDc"/>
    <property type="match status" value="1"/>
</dbReference>
<dbReference type="HAMAP" id="MF_00335">
    <property type="entry name" value="RNase_Y"/>
    <property type="match status" value="1"/>
</dbReference>
<dbReference type="CDD" id="cd00077">
    <property type="entry name" value="HDc"/>
    <property type="match status" value="1"/>
</dbReference>
<keyword evidence="10" id="KW-1185">Reference proteome</keyword>
<dbReference type="CDD" id="cd22431">
    <property type="entry name" value="KH-I_RNaseY"/>
    <property type="match status" value="1"/>
</dbReference>
<dbReference type="Proteomes" id="UP000315349">
    <property type="component" value="Chromosome"/>
</dbReference>
<dbReference type="PANTHER" id="PTHR12826">
    <property type="entry name" value="RIBONUCLEASE Y"/>
    <property type="match status" value="1"/>
</dbReference>
<accession>A0A518GQU3</accession>
<reference evidence="9 10" key="1">
    <citation type="submission" date="2019-02" db="EMBL/GenBank/DDBJ databases">
        <title>Deep-cultivation of Planctomycetes and their phenomic and genomic characterization uncovers novel biology.</title>
        <authorList>
            <person name="Wiegand S."/>
            <person name="Jogler M."/>
            <person name="Boedeker C."/>
            <person name="Pinto D."/>
            <person name="Vollmers J."/>
            <person name="Rivas-Marin E."/>
            <person name="Kohn T."/>
            <person name="Peeters S.H."/>
            <person name="Heuer A."/>
            <person name="Rast P."/>
            <person name="Oberbeckmann S."/>
            <person name="Bunk B."/>
            <person name="Jeske O."/>
            <person name="Meyerdierks A."/>
            <person name="Storesund J.E."/>
            <person name="Kallscheuer N."/>
            <person name="Luecker S."/>
            <person name="Lage O.M."/>
            <person name="Pohl T."/>
            <person name="Merkel B.J."/>
            <person name="Hornburger P."/>
            <person name="Mueller R.-W."/>
            <person name="Bruemmer F."/>
            <person name="Labrenz M."/>
            <person name="Spormann A.M."/>
            <person name="Op den Camp H."/>
            <person name="Overmann J."/>
            <person name="Amann R."/>
            <person name="Jetten M.S.M."/>
            <person name="Mascher T."/>
            <person name="Medema M.H."/>
            <person name="Devos D.P."/>
            <person name="Kaster A.-K."/>
            <person name="Ovreas L."/>
            <person name="Rohde M."/>
            <person name="Galperin M.Y."/>
            <person name="Jogler C."/>
        </authorList>
    </citation>
    <scope>NUCLEOTIDE SEQUENCE [LARGE SCALE GENOMIC DNA]</scope>
    <source>
        <strain evidence="9 10">Spb1</strain>
    </source>
</reference>
<keyword evidence="5" id="KW-1133">Transmembrane helix</keyword>
<dbReference type="Pfam" id="PF01966">
    <property type="entry name" value="HD"/>
    <property type="match status" value="1"/>
</dbReference>
<feature type="domain" description="HD" evidence="8">
    <location>
        <begin position="362"/>
        <end position="455"/>
    </location>
</feature>
<dbReference type="InterPro" id="IPR017705">
    <property type="entry name" value="Ribonuclease_Y"/>
</dbReference>
<dbReference type="PROSITE" id="PS51831">
    <property type="entry name" value="HD"/>
    <property type="match status" value="1"/>
</dbReference>
<organism evidence="9 10">
    <name type="scientific">Planctopirus ephydatiae</name>
    <dbReference type="NCBI Taxonomy" id="2528019"/>
    <lineage>
        <taxon>Bacteria</taxon>
        <taxon>Pseudomonadati</taxon>
        <taxon>Planctomycetota</taxon>
        <taxon>Planctomycetia</taxon>
        <taxon>Planctomycetales</taxon>
        <taxon>Planctomycetaceae</taxon>
        <taxon>Planctopirus</taxon>
    </lineage>
</organism>
<dbReference type="SUPFAM" id="SSF109604">
    <property type="entry name" value="HD-domain/PDEase-like"/>
    <property type="match status" value="1"/>
</dbReference>
<dbReference type="InterPro" id="IPR006675">
    <property type="entry name" value="HDIG_dom"/>
</dbReference>
<evidence type="ECO:0000256" key="7">
    <source>
        <dbReference type="SAM" id="Coils"/>
    </source>
</evidence>
<comment type="subcellular location">
    <subcellularLocation>
        <location evidence="5">Cell membrane</location>
        <topology evidence="5">Single-pass membrane protein</topology>
    </subcellularLocation>
</comment>
<dbReference type="SMART" id="SM00322">
    <property type="entry name" value="KH"/>
    <property type="match status" value="1"/>
</dbReference>
<dbReference type="Gene3D" id="3.30.1370.10">
    <property type="entry name" value="K Homology domain, type 1"/>
    <property type="match status" value="1"/>
</dbReference>
<dbReference type="EC" id="3.1.-.-" evidence="5 6"/>
<keyword evidence="1 5" id="KW-0540">Nuclease</keyword>
<dbReference type="InterPro" id="IPR036612">
    <property type="entry name" value="KH_dom_type_1_sf"/>
</dbReference>